<sequence>MATTELLRFALLPFELRHDIWESHLPKDNDPAVQALIHHLANRILKMPRDRLSSDGSLGRYVHIRTKSDSAIDASAYASLLGCTESRVVALKDIRKLLLQRKDMKRWFKKREFQRYFPTLELDKFNGALIYTCNGITEPAGYHLEHVFWEPTSPPAPSPSSSPASVTEEMKEIPVPEVKEEKSEKKGGVEVKDETEEVHSVTESTKRKREPQEGDKFSKGEPDIDPASFQPLGEGVTWFDESDDEDDEPSPKRQKHE</sequence>
<evidence type="ECO:0000256" key="1">
    <source>
        <dbReference type="SAM" id="MobiDB-lite"/>
    </source>
</evidence>
<name>A0A1L7WQ19_9HELO</name>
<accession>A0A1L7WQ19</accession>
<gene>
    <name evidence="3" type="ORF">PAC_04751</name>
</gene>
<proteinExistence type="predicted"/>
<reference evidence="3 4" key="1">
    <citation type="submission" date="2016-03" db="EMBL/GenBank/DDBJ databases">
        <authorList>
            <person name="Ploux O."/>
        </authorList>
    </citation>
    <scope>NUCLEOTIDE SEQUENCE [LARGE SCALE GENOMIC DNA]</scope>
    <source>
        <strain evidence="3 4">UAMH 11012</strain>
    </source>
</reference>
<evidence type="ECO:0000313" key="3">
    <source>
        <dbReference type="EMBL" id="CZR54867.1"/>
    </source>
</evidence>
<dbReference type="AlphaFoldDB" id="A0A1L7WQ19"/>
<dbReference type="EMBL" id="FJOG01000005">
    <property type="protein sequence ID" value="CZR54867.1"/>
    <property type="molecule type" value="Genomic_DNA"/>
</dbReference>
<dbReference type="OrthoDB" id="3549309at2759"/>
<evidence type="ECO:0000259" key="2">
    <source>
        <dbReference type="Pfam" id="PF20150"/>
    </source>
</evidence>
<evidence type="ECO:0000313" key="4">
    <source>
        <dbReference type="Proteomes" id="UP000184330"/>
    </source>
</evidence>
<feature type="compositionally biased region" description="Basic and acidic residues" evidence="1">
    <location>
        <begin position="210"/>
        <end position="222"/>
    </location>
</feature>
<dbReference type="InterPro" id="IPR045518">
    <property type="entry name" value="2EXR"/>
</dbReference>
<dbReference type="Proteomes" id="UP000184330">
    <property type="component" value="Unassembled WGS sequence"/>
</dbReference>
<feature type="region of interest" description="Disordered" evidence="1">
    <location>
        <begin position="152"/>
        <end position="257"/>
    </location>
</feature>
<protein>
    <recommendedName>
        <fullName evidence="2">2EXR domain-containing protein</fullName>
    </recommendedName>
</protein>
<dbReference type="Pfam" id="PF20150">
    <property type="entry name" value="2EXR"/>
    <property type="match status" value="1"/>
</dbReference>
<feature type="compositionally biased region" description="Basic and acidic residues" evidence="1">
    <location>
        <begin position="168"/>
        <end position="200"/>
    </location>
</feature>
<feature type="domain" description="2EXR" evidence="2">
    <location>
        <begin position="8"/>
        <end position="109"/>
    </location>
</feature>
<organism evidence="3 4">
    <name type="scientific">Phialocephala subalpina</name>
    <dbReference type="NCBI Taxonomy" id="576137"/>
    <lineage>
        <taxon>Eukaryota</taxon>
        <taxon>Fungi</taxon>
        <taxon>Dikarya</taxon>
        <taxon>Ascomycota</taxon>
        <taxon>Pezizomycotina</taxon>
        <taxon>Leotiomycetes</taxon>
        <taxon>Helotiales</taxon>
        <taxon>Mollisiaceae</taxon>
        <taxon>Phialocephala</taxon>
        <taxon>Phialocephala fortinii species complex</taxon>
    </lineage>
</organism>
<keyword evidence="4" id="KW-1185">Reference proteome</keyword>